<evidence type="ECO:0000256" key="1">
    <source>
        <dbReference type="ARBA" id="ARBA00022884"/>
    </source>
</evidence>
<evidence type="ECO:0000259" key="3">
    <source>
        <dbReference type="PROSITE" id="PS50961"/>
    </source>
</evidence>
<gene>
    <name evidence="4" type="ORF">BOTBODRAFT_115260</name>
</gene>
<dbReference type="PROSITE" id="PS50961">
    <property type="entry name" value="HTH_LA"/>
    <property type="match status" value="1"/>
</dbReference>
<feature type="non-terminal residue" evidence="4">
    <location>
        <position position="1"/>
    </location>
</feature>
<evidence type="ECO:0000313" key="4">
    <source>
        <dbReference type="EMBL" id="KDQ10814.1"/>
    </source>
</evidence>
<evidence type="ECO:0000313" key="5">
    <source>
        <dbReference type="Proteomes" id="UP000027195"/>
    </source>
</evidence>
<dbReference type="InterPro" id="IPR006630">
    <property type="entry name" value="La_HTH"/>
</dbReference>
<keyword evidence="1 2" id="KW-0694">RNA-binding</keyword>
<sequence length="63" mass="7287">LHMSHVDHWVPIASIAKFKRTRKFQCLGRKWLVDSPRQNVKVGIDAEGHNNRKAPIDKTVVEQ</sequence>
<dbReference type="HOGENOM" id="CLU_2891926_0_0_1"/>
<protein>
    <recommendedName>
        <fullName evidence="3">HTH La-type RNA-binding domain-containing protein</fullName>
    </recommendedName>
</protein>
<dbReference type="GO" id="GO:0003723">
    <property type="term" value="F:RNA binding"/>
    <property type="evidence" value="ECO:0007669"/>
    <property type="project" value="UniProtKB-UniRule"/>
</dbReference>
<proteinExistence type="predicted"/>
<dbReference type="EMBL" id="KL198064">
    <property type="protein sequence ID" value="KDQ10814.1"/>
    <property type="molecule type" value="Genomic_DNA"/>
</dbReference>
<keyword evidence="5" id="KW-1185">Reference proteome</keyword>
<dbReference type="AlphaFoldDB" id="A0A067M5L5"/>
<reference evidence="5" key="1">
    <citation type="journal article" date="2014" name="Proc. Natl. Acad. Sci. U.S.A.">
        <title>Extensive sampling of basidiomycete genomes demonstrates inadequacy of the white-rot/brown-rot paradigm for wood decay fungi.</title>
        <authorList>
            <person name="Riley R."/>
            <person name="Salamov A.A."/>
            <person name="Brown D.W."/>
            <person name="Nagy L.G."/>
            <person name="Floudas D."/>
            <person name="Held B.W."/>
            <person name="Levasseur A."/>
            <person name="Lombard V."/>
            <person name="Morin E."/>
            <person name="Otillar R."/>
            <person name="Lindquist E.A."/>
            <person name="Sun H."/>
            <person name="LaButti K.M."/>
            <person name="Schmutz J."/>
            <person name="Jabbour D."/>
            <person name="Luo H."/>
            <person name="Baker S.E."/>
            <person name="Pisabarro A.G."/>
            <person name="Walton J.D."/>
            <person name="Blanchette R.A."/>
            <person name="Henrissat B."/>
            <person name="Martin F."/>
            <person name="Cullen D."/>
            <person name="Hibbett D.S."/>
            <person name="Grigoriev I.V."/>
        </authorList>
    </citation>
    <scope>NUCLEOTIDE SEQUENCE [LARGE SCALE GENOMIC DNA]</scope>
    <source>
        <strain evidence="5">FD-172 SS1</strain>
    </source>
</reference>
<dbReference type="InParanoid" id="A0A067M5L5"/>
<dbReference type="OrthoDB" id="439993at2759"/>
<feature type="domain" description="HTH La-type RNA-binding" evidence="3">
    <location>
        <begin position="1"/>
        <end position="62"/>
    </location>
</feature>
<name>A0A067M5L5_BOTB1</name>
<organism evidence="4 5">
    <name type="scientific">Botryobasidium botryosum (strain FD-172 SS1)</name>
    <dbReference type="NCBI Taxonomy" id="930990"/>
    <lineage>
        <taxon>Eukaryota</taxon>
        <taxon>Fungi</taxon>
        <taxon>Dikarya</taxon>
        <taxon>Basidiomycota</taxon>
        <taxon>Agaricomycotina</taxon>
        <taxon>Agaricomycetes</taxon>
        <taxon>Cantharellales</taxon>
        <taxon>Botryobasidiaceae</taxon>
        <taxon>Botryobasidium</taxon>
    </lineage>
</organism>
<dbReference type="Proteomes" id="UP000027195">
    <property type="component" value="Unassembled WGS sequence"/>
</dbReference>
<accession>A0A067M5L5</accession>
<evidence type="ECO:0000256" key="2">
    <source>
        <dbReference type="PROSITE-ProRule" id="PRU00332"/>
    </source>
</evidence>